<dbReference type="Gene3D" id="2.60.40.10">
    <property type="entry name" value="Immunoglobulins"/>
    <property type="match status" value="1"/>
</dbReference>
<dbReference type="EMBL" id="BPLR01014772">
    <property type="protein sequence ID" value="GIY71245.1"/>
    <property type="molecule type" value="Genomic_DNA"/>
</dbReference>
<keyword evidence="5" id="KW-1133">Transmembrane helix</keyword>
<keyword evidence="7" id="KW-1015">Disulfide bond</keyword>
<proteinExistence type="predicted"/>
<evidence type="ECO:0000256" key="7">
    <source>
        <dbReference type="ARBA" id="ARBA00023157"/>
    </source>
</evidence>
<evidence type="ECO:0000313" key="10">
    <source>
        <dbReference type="EMBL" id="GIY71245.1"/>
    </source>
</evidence>
<sequence length="167" mass="19031">MDDGCPISHLVIQYKPQGQKWNGYWCQNHILTDQETLQIADLSPGTWHDLLVTAHSDAGTTDAEYRFATLTLTGGSRSHPCPPYARNILRGPYDTGADRFIVLNPGGDHQRHSFRGGVEEKGKRMLDDICKSKCVPTSDFCYGFSRYFRGGKYILYDLYHYIFCDNR</sequence>
<dbReference type="Proteomes" id="UP001054945">
    <property type="component" value="Unassembled WGS sequence"/>
</dbReference>
<evidence type="ECO:0000256" key="1">
    <source>
        <dbReference type="ARBA" id="ARBA00004167"/>
    </source>
</evidence>
<evidence type="ECO:0000256" key="4">
    <source>
        <dbReference type="ARBA" id="ARBA00022889"/>
    </source>
</evidence>
<evidence type="ECO:0000256" key="5">
    <source>
        <dbReference type="ARBA" id="ARBA00022989"/>
    </source>
</evidence>
<keyword evidence="8" id="KW-0393">Immunoglobulin domain</keyword>
<keyword evidence="2" id="KW-0812">Transmembrane</keyword>
<protein>
    <submittedName>
        <fullName evidence="10">Down syndrome cell adhesion molecule-like protein Dscam2</fullName>
    </submittedName>
</protein>
<dbReference type="InterPro" id="IPR056754">
    <property type="entry name" value="DSCAM/DSCAML_C"/>
</dbReference>
<reference evidence="10 11" key="1">
    <citation type="submission" date="2021-06" db="EMBL/GenBank/DDBJ databases">
        <title>Caerostris extrusa draft genome.</title>
        <authorList>
            <person name="Kono N."/>
            <person name="Arakawa K."/>
        </authorList>
    </citation>
    <scope>NUCLEOTIDE SEQUENCE [LARGE SCALE GENOMIC DNA]</scope>
</reference>
<keyword evidence="11" id="KW-1185">Reference proteome</keyword>
<keyword evidence="6" id="KW-0472">Membrane</keyword>
<dbReference type="Pfam" id="PF25059">
    <property type="entry name" value="FN3_DSCAM-DSCAML_C"/>
    <property type="match status" value="1"/>
</dbReference>
<evidence type="ECO:0000256" key="3">
    <source>
        <dbReference type="ARBA" id="ARBA00022729"/>
    </source>
</evidence>
<evidence type="ECO:0000256" key="6">
    <source>
        <dbReference type="ARBA" id="ARBA00023136"/>
    </source>
</evidence>
<dbReference type="SUPFAM" id="SSF49265">
    <property type="entry name" value="Fibronectin type III"/>
    <property type="match status" value="1"/>
</dbReference>
<evidence type="ECO:0000313" key="11">
    <source>
        <dbReference type="Proteomes" id="UP001054945"/>
    </source>
</evidence>
<dbReference type="AlphaFoldDB" id="A0AAV4VLP0"/>
<dbReference type="InterPro" id="IPR013783">
    <property type="entry name" value="Ig-like_fold"/>
</dbReference>
<gene>
    <name evidence="10" type="primary">Dscam2_40</name>
    <name evidence="10" type="ORF">CEXT_384371</name>
</gene>
<comment type="subcellular location">
    <subcellularLocation>
        <location evidence="1">Membrane</location>
        <topology evidence="1">Single-pass membrane protein</topology>
    </subcellularLocation>
</comment>
<evidence type="ECO:0000259" key="9">
    <source>
        <dbReference type="Pfam" id="PF25059"/>
    </source>
</evidence>
<evidence type="ECO:0000256" key="2">
    <source>
        <dbReference type="ARBA" id="ARBA00022692"/>
    </source>
</evidence>
<accession>A0AAV4VLP0</accession>
<evidence type="ECO:0000256" key="8">
    <source>
        <dbReference type="ARBA" id="ARBA00023319"/>
    </source>
</evidence>
<feature type="domain" description="DSCAM/DSCAML C-terminal" evidence="9">
    <location>
        <begin position="2"/>
        <end position="75"/>
    </location>
</feature>
<comment type="caution">
    <text evidence="10">The sequence shown here is derived from an EMBL/GenBank/DDBJ whole genome shotgun (WGS) entry which is preliminary data.</text>
</comment>
<dbReference type="GO" id="GO:0007155">
    <property type="term" value="P:cell adhesion"/>
    <property type="evidence" value="ECO:0007669"/>
    <property type="project" value="UniProtKB-KW"/>
</dbReference>
<keyword evidence="4" id="KW-0130">Cell adhesion</keyword>
<organism evidence="10 11">
    <name type="scientific">Caerostris extrusa</name>
    <name type="common">Bark spider</name>
    <name type="synonym">Caerostris bankana</name>
    <dbReference type="NCBI Taxonomy" id="172846"/>
    <lineage>
        <taxon>Eukaryota</taxon>
        <taxon>Metazoa</taxon>
        <taxon>Ecdysozoa</taxon>
        <taxon>Arthropoda</taxon>
        <taxon>Chelicerata</taxon>
        <taxon>Arachnida</taxon>
        <taxon>Araneae</taxon>
        <taxon>Araneomorphae</taxon>
        <taxon>Entelegynae</taxon>
        <taxon>Araneoidea</taxon>
        <taxon>Araneidae</taxon>
        <taxon>Caerostris</taxon>
    </lineage>
</organism>
<dbReference type="InterPro" id="IPR036116">
    <property type="entry name" value="FN3_sf"/>
</dbReference>
<dbReference type="GO" id="GO:0016020">
    <property type="term" value="C:membrane"/>
    <property type="evidence" value="ECO:0007669"/>
    <property type="project" value="UniProtKB-SubCell"/>
</dbReference>
<keyword evidence="3" id="KW-0732">Signal</keyword>
<name>A0AAV4VLP0_CAEEX</name>